<accession>A0A0W7WQY0</accession>
<dbReference type="Proteomes" id="UP000054804">
    <property type="component" value="Unassembled WGS sequence"/>
</dbReference>
<name>A0A0W7WQY0_9ACTN</name>
<keyword evidence="2" id="KW-1185">Reference proteome</keyword>
<dbReference type="OrthoDB" id="4321441at2"/>
<comment type="caution">
    <text evidence="1">The sequence shown here is derived from an EMBL/GenBank/DDBJ whole genome shotgun (WGS) entry which is preliminary data.</text>
</comment>
<protein>
    <submittedName>
        <fullName evidence="1">Uncharacterized protein</fullName>
    </submittedName>
</protein>
<evidence type="ECO:0000313" key="2">
    <source>
        <dbReference type="Proteomes" id="UP000054804"/>
    </source>
</evidence>
<dbReference type="RefSeq" id="WP_058852825.1">
    <property type="nucleotide sequence ID" value="NZ_LOCL01000084.1"/>
</dbReference>
<gene>
    <name evidence="1" type="ORF">AT728_38035</name>
</gene>
<dbReference type="SUPFAM" id="SSF81901">
    <property type="entry name" value="HCP-like"/>
    <property type="match status" value="1"/>
</dbReference>
<proteinExistence type="predicted"/>
<organism evidence="1 2">
    <name type="scientific">Streptomyces silvensis</name>
    <dbReference type="NCBI Taxonomy" id="1765722"/>
    <lineage>
        <taxon>Bacteria</taxon>
        <taxon>Bacillati</taxon>
        <taxon>Actinomycetota</taxon>
        <taxon>Actinomycetes</taxon>
        <taxon>Kitasatosporales</taxon>
        <taxon>Streptomycetaceae</taxon>
        <taxon>Streptomyces</taxon>
    </lineage>
</organism>
<reference evidence="1 2" key="1">
    <citation type="submission" date="2015-12" db="EMBL/GenBank/DDBJ databases">
        <title>Draft genome sequence of Streptomyces silvensis ATCC 53525, a producer of novel hormone antagonists.</title>
        <authorList>
            <person name="Johnston C.W."/>
            <person name="Li Y."/>
            <person name="Magarvey N.A."/>
        </authorList>
    </citation>
    <scope>NUCLEOTIDE SEQUENCE [LARGE SCALE GENOMIC DNA]</scope>
    <source>
        <strain evidence="1 2">ATCC 53525</strain>
    </source>
</reference>
<dbReference type="EMBL" id="LOCL01000084">
    <property type="protein sequence ID" value="KUF12961.1"/>
    <property type="molecule type" value="Genomic_DNA"/>
</dbReference>
<dbReference type="AlphaFoldDB" id="A0A0W7WQY0"/>
<sequence length="207" mass="22687">MPRTIDEILRRAAVSDGFADEDLDDLRQEVVRDVTAVLMFGIGPTPDGQLPTALARADEDLRALSTAFLHSGDAAAHLARIAVVPDDADGALRFGCLLDLARHPEGALWWWQFAAGAGNATAAYCLHLLHLRRGELRDADHWAHQALDLDADVQLAPTPFVQRLAGHTEELRKEVDRLKVDVVDGAQYHHPDQRLAARIEELADAAC</sequence>
<evidence type="ECO:0000313" key="1">
    <source>
        <dbReference type="EMBL" id="KUF12961.1"/>
    </source>
</evidence>